<keyword evidence="1" id="KW-0472">Membrane</keyword>
<evidence type="ECO:0000313" key="3">
    <source>
        <dbReference type="Proteomes" id="UP000254925"/>
    </source>
</evidence>
<dbReference type="AlphaFoldDB" id="A0A370HJC5"/>
<dbReference type="Proteomes" id="UP000254925">
    <property type="component" value="Unassembled WGS sequence"/>
</dbReference>
<keyword evidence="1" id="KW-0812">Transmembrane</keyword>
<feature type="transmembrane region" description="Helical" evidence="1">
    <location>
        <begin position="190"/>
        <end position="209"/>
    </location>
</feature>
<dbReference type="Pfam" id="PF14023">
    <property type="entry name" value="Bestrophin-like"/>
    <property type="match status" value="1"/>
</dbReference>
<dbReference type="InterPro" id="IPR025333">
    <property type="entry name" value="DUF4239"/>
</dbReference>
<name>A0A370HJC5_9HYPH</name>
<feature type="transmembrane region" description="Helical" evidence="1">
    <location>
        <begin position="52"/>
        <end position="73"/>
    </location>
</feature>
<organism evidence="2 3">
    <name type="scientific">Microvirga subterranea</name>
    <dbReference type="NCBI Taxonomy" id="186651"/>
    <lineage>
        <taxon>Bacteria</taxon>
        <taxon>Pseudomonadati</taxon>
        <taxon>Pseudomonadota</taxon>
        <taxon>Alphaproteobacteria</taxon>
        <taxon>Hyphomicrobiales</taxon>
        <taxon>Methylobacteriaceae</taxon>
        <taxon>Microvirga</taxon>
    </lineage>
</organism>
<comment type="caution">
    <text evidence="2">The sequence shown here is derived from an EMBL/GenBank/DDBJ whole genome shotgun (WGS) entry which is preliminary data.</text>
</comment>
<evidence type="ECO:0000256" key="1">
    <source>
        <dbReference type="SAM" id="Phobius"/>
    </source>
</evidence>
<feature type="transmembrane region" description="Helical" evidence="1">
    <location>
        <begin position="215"/>
        <end position="237"/>
    </location>
</feature>
<evidence type="ECO:0000313" key="2">
    <source>
        <dbReference type="EMBL" id="RDI58629.1"/>
    </source>
</evidence>
<accession>A0A370HJC5</accession>
<protein>
    <submittedName>
        <fullName evidence="2">Uncharacterized protein DUF4239</fullName>
    </submittedName>
</protein>
<reference evidence="2 3" key="1">
    <citation type="submission" date="2018-07" db="EMBL/GenBank/DDBJ databases">
        <title>Genomic Encyclopedia of Type Strains, Phase IV (KMG-IV): sequencing the most valuable type-strain genomes for metagenomic binning, comparative biology and taxonomic classification.</title>
        <authorList>
            <person name="Goeker M."/>
        </authorList>
    </citation>
    <scope>NUCLEOTIDE SEQUENCE [LARGE SCALE GENOMIC DNA]</scope>
    <source>
        <strain evidence="2 3">DSM 14364</strain>
    </source>
</reference>
<feature type="transmembrane region" description="Helical" evidence="1">
    <location>
        <begin position="12"/>
        <end position="32"/>
    </location>
</feature>
<proteinExistence type="predicted"/>
<keyword evidence="3" id="KW-1185">Reference proteome</keyword>
<dbReference type="EMBL" id="QQBB01000005">
    <property type="protein sequence ID" value="RDI58629.1"/>
    <property type="molecule type" value="Genomic_DNA"/>
</dbReference>
<dbReference type="RefSeq" id="WP_170151500.1">
    <property type="nucleotide sequence ID" value="NZ_QQBB01000005.1"/>
</dbReference>
<sequence length="261" mass="29547">MIEWLHDLPLPLGALVVCIGFLVPTLIGSILFQPAVARLLKGERSANTLVGLLLNSYTLFYGVLLALLSIAVYQNYGIAQDAVGREASSLFALYRNVRAYPEPIRSALMEDLRRYVDEEAGPGWREQQRDRISEPGMRLVDQLGERLMHFRPNRDAGEDLLHEQTLRAFDEFIERRRARIQAAGTNIPRILWSVVIVGAVLNVFVLWLFDLKRTTHLIFGGVLMAFIGLVIYMVAVLDRPFRGGHGLKPSDLVHAREQMER</sequence>
<gene>
    <name evidence="2" type="ORF">DES45_105152</name>
</gene>
<keyword evidence="1" id="KW-1133">Transmembrane helix</keyword>